<proteinExistence type="predicted"/>
<keyword evidence="2" id="KW-1185">Reference proteome</keyword>
<evidence type="ECO:0000313" key="1">
    <source>
        <dbReference type="EMBL" id="KAI3768264.1"/>
    </source>
</evidence>
<dbReference type="EMBL" id="CM042011">
    <property type="protein sequence ID" value="KAI3768264.1"/>
    <property type="molecule type" value="Genomic_DNA"/>
</dbReference>
<accession>A0ACB9FAC7</accession>
<comment type="caution">
    <text evidence="1">The sequence shown here is derived from an EMBL/GenBank/DDBJ whole genome shotgun (WGS) entry which is preliminary data.</text>
</comment>
<protein>
    <submittedName>
        <fullName evidence="1">Uncharacterized protein</fullName>
    </submittedName>
</protein>
<reference evidence="1 2" key="2">
    <citation type="journal article" date="2022" name="Mol. Ecol. Resour.">
        <title>The genomes of chicory, endive, great burdock and yacon provide insights into Asteraceae paleo-polyploidization history and plant inulin production.</title>
        <authorList>
            <person name="Fan W."/>
            <person name="Wang S."/>
            <person name="Wang H."/>
            <person name="Wang A."/>
            <person name="Jiang F."/>
            <person name="Liu H."/>
            <person name="Zhao H."/>
            <person name="Xu D."/>
            <person name="Zhang Y."/>
        </authorList>
    </citation>
    <scope>NUCLEOTIDE SEQUENCE [LARGE SCALE GENOMIC DNA]</scope>
    <source>
        <strain evidence="2">cv. Punajuju</strain>
        <tissue evidence="1">Leaves</tissue>
    </source>
</reference>
<name>A0ACB9FAC7_CICIN</name>
<evidence type="ECO:0000313" key="2">
    <source>
        <dbReference type="Proteomes" id="UP001055811"/>
    </source>
</evidence>
<gene>
    <name evidence="1" type="ORF">L2E82_18803</name>
</gene>
<reference evidence="2" key="1">
    <citation type="journal article" date="2022" name="Mol. Ecol. Resour.">
        <title>The genomes of chicory, endive, great burdock and yacon provide insights into Asteraceae palaeo-polyploidization history and plant inulin production.</title>
        <authorList>
            <person name="Fan W."/>
            <person name="Wang S."/>
            <person name="Wang H."/>
            <person name="Wang A."/>
            <person name="Jiang F."/>
            <person name="Liu H."/>
            <person name="Zhao H."/>
            <person name="Xu D."/>
            <person name="Zhang Y."/>
        </authorList>
    </citation>
    <scope>NUCLEOTIDE SEQUENCE [LARGE SCALE GENOMIC DNA]</scope>
    <source>
        <strain evidence="2">cv. Punajuju</strain>
    </source>
</reference>
<sequence>MASDSPIASIKVVVHLRATVDAPMIINDDMARLHLMETLEKTNPNEASLVRGWQKMHMKNGKWCNQKAKDDYASGIQLMQ</sequence>
<organism evidence="1 2">
    <name type="scientific">Cichorium intybus</name>
    <name type="common">Chicory</name>
    <dbReference type="NCBI Taxonomy" id="13427"/>
    <lineage>
        <taxon>Eukaryota</taxon>
        <taxon>Viridiplantae</taxon>
        <taxon>Streptophyta</taxon>
        <taxon>Embryophyta</taxon>
        <taxon>Tracheophyta</taxon>
        <taxon>Spermatophyta</taxon>
        <taxon>Magnoliopsida</taxon>
        <taxon>eudicotyledons</taxon>
        <taxon>Gunneridae</taxon>
        <taxon>Pentapetalae</taxon>
        <taxon>asterids</taxon>
        <taxon>campanulids</taxon>
        <taxon>Asterales</taxon>
        <taxon>Asteraceae</taxon>
        <taxon>Cichorioideae</taxon>
        <taxon>Cichorieae</taxon>
        <taxon>Cichoriinae</taxon>
        <taxon>Cichorium</taxon>
    </lineage>
</organism>
<dbReference type="Proteomes" id="UP001055811">
    <property type="component" value="Linkage Group LG03"/>
</dbReference>